<protein>
    <submittedName>
        <fullName evidence="4">LRR receptor-like serine/threonine-protein kinase</fullName>
    </submittedName>
</protein>
<evidence type="ECO:0000313" key="3">
    <source>
        <dbReference type="Proteomes" id="UP000274429"/>
    </source>
</evidence>
<keyword evidence="1" id="KW-0812">Transmembrane</keyword>
<accession>A0A0R3WXV8</accession>
<dbReference type="EMBL" id="UYWX01008091">
    <property type="protein sequence ID" value="VDM27271.1"/>
    <property type="molecule type" value="Genomic_DNA"/>
</dbReference>
<keyword evidence="1" id="KW-1133">Transmembrane helix</keyword>
<gene>
    <name evidence="2" type="ORF">TTAC_LOCUS5583</name>
</gene>
<feature type="transmembrane region" description="Helical" evidence="1">
    <location>
        <begin position="39"/>
        <end position="58"/>
    </location>
</feature>
<keyword evidence="3" id="KW-1185">Reference proteome</keyword>
<dbReference type="WBParaSite" id="TTAC_0000559801-mRNA-1">
    <property type="protein sequence ID" value="TTAC_0000559801-mRNA-1"/>
    <property type="gene ID" value="TTAC_0000559801"/>
</dbReference>
<organism evidence="4">
    <name type="scientific">Hydatigena taeniaeformis</name>
    <name type="common">Feline tapeworm</name>
    <name type="synonym">Taenia taeniaeformis</name>
    <dbReference type="NCBI Taxonomy" id="6205"/>
    <lineage>
        <taxon>Eukaryota</taxon>
        <taxon>Metazoa</taxon>
        <taxon>Spiralia</taxon>
        <taxon>Lophotrochozoa</taxon>
        <taxon>Platyhelminthes</taxon>
        <taxon>Cestoda</taxon>
        <taxon>Eucestoda</taxon>
        <taxon>Cyclophyllidea</taxon>
        <taxon>Taeniidae</taxon>
        <taxon>Hydatigera</taxon>
    </lineage>
</organism>
<name>A0A0R3WXV8_HYDTA</name>
<dbReference type="AlphaFoldDB" id="A0A0R3WXV8"/>
<evidence type="ECO:0000313" key="2">
    <source>
        <dbReference type="EMBL" id="VDM27271.1"/>
    </source>
</evidence>
<evidence type="ECO:0000313" key="4">
    <source>
        <dbReference type="WBParaSite" id="TTAC_0000559801-mRNA-1"/>
    </source>
</evidence>
<evidence type="ECO:0000256" key="1">
    <source>
        <dbReference type="SAM" id="Phobius"/>
    </source>
</evidence>
<proteinExistence type="predicted"/>
<sequence>MVCRGWDQEGLLASLKNLTGLSLSRNCFTVFPSGGPQQFITVQVCAISLSSVCILVLWHDGSNGGGDRISIYSL</sequence>
<dbReference type="Proteomes" id="UP000274429">
    <property type="component" value="Unassembled WGS sequence"/>
</dbReference>
<dbReference type="OrthoDB" id="10407885at2759"/>
<keyword evidence="1" id="KW-0472">Membrane</keyword>
<reference evidence="2 3" key="2">
    <citation type="submission" date="2018-11" db="EMBL/GenBank/DDBJ databases">
        <authorList>
            <consortium name="Pathogen Informatics"/>
        </authorList>
    </citation>
    <scope>NUCLEOTIDE SEQUENCE [LARGE SCALE GENOMIC DNA]</scope>
</reference>
<dbReference type="STRING" id="6205.A0A0R3WXV8"/>
<reference evidence="4" key="1">
    <citation type="submission" date="2017-02" db="UniProtKB">
        <authorList>
            <consortium name="WormBaseParasite"/>
        </authorList>
    </citation>
    <scope>IDENTIFICATION</scope>
</reference>